<protein>
    <submittedName>
        <fullName evidence="5">Intradiol ring-cleavage dioxygenase</fullName>
    </submittedName>
</protein>
<dbReference type="PANTHER" id="PTHR33711">
    <property type="entry name" value="DIOXYGENASE, PUTATIVE (AFU_ORTHOLOGUE AFUA_2G02910)-RELATED"/>
    <property type="match status" value="1"/>
</dbReference>
<organism evidence="5 6">
    <name type="scientific">Kitasatospora griseola</name>
    <name type="common">Streptomyces griseolosporeus</name>
    <dbReference type="NCBI Taxonomy" id="2064"/>
    <lineage>
        <taxon>Bacteria</taxon>
        <taxon>Bacillati</taxon>
        <taxon>Actinomycetota</taxon>
        <taxon>Actinomycetes</taxon>
        <taxon>Kitasatosporales</taxon>
        <taxon>Streptomycetaceae</taxon>
        <taxon>Kitasatospora</taxon>
    </lineage>
</organism>
<dbReference type="Gene3D" id="2.60.130.10">
    <property type="entry name" value="Aromatic compound dioxygenase"/>
    <property type="match status" value="1"/>
</dbReference>
<dbReference type="STRING" id="2064.TR51_02190"/>
<proteinExistence type="inferred from homology"/>
<dbReference type="RefSeq" id="WP_043907638.1">
    <property type="nucleotide sequence ID" value="NZ_CP173360.1"/>
</dbReference>
<sequence length="174" mass="19381">MGENPENDVLIITPDVKCNGIPPTPAQTEGPYYKPATPFKTSFRSDVPTGTPMVLSGRVVDPDGKPIGGALLDFWQVGDEGVYDEEGFTLRGHQFADEEGNWRLETVLPAEYPGRTRHLHVKVQPPGGGVLTTMLYFPGERRNRLDKYFRPECLMDVQETPEGWLASFTFILPS</sequence>
<dbReference type="GO" id="GO:0008199">
    <property type="term" value="F:ferric iron binding"/>
    <property type="evidence" value="ECO:0007669"/>
    <property type="project" value="InterPro"/>
</dbReference>
<dbReference type="Pfam" id="PF00775">
    <property type="entry name" value="Dioxygenase_C"/>
    <property type="match status" value="1"/>
</dbReference>
<reference evidence="5 6" key="1">
    <citation type="submission" date="2015-02" db="EMBL/GenBank/DDBJ databases">
        <title>Draft genome sequence of Kitasatospora griseola MF730-N6, a bafilomycin, terpentecin and satosporin producer.</title>
        <authorList>
            <person name="Arens J.C."/>
            <person name="Haltli B."/>
            <person name="Kerr R.G."/>
        </authorList>
    </citation>
    <scope>NUCLEOTIDE SEQUENCE [LARGE SCALE GENOMIC DNA]</scope>
    <source>
        <strain evidence="5 6">MF730-N6</strain>
    </source>
</reference>
<dbReference type="PANTHER" id="PTHR33711:SF11">
    <property type="entry name" value="DIOXYGENASE"/>
    <property type="match status" value="1"/>
</dbReference>
<evidence type="ECO:0000256" key="3">
    <source>
        <dbReference type="ARBA" id="ARBA00023002"/>
    </source>
</evidence>
<dbReference type="CDD" id="cd00421">
    <property type="entry name" value="intradiol_dioxygenase"/>
    <property type="match status" value="1"/>
</dbReference>
<dbReference type="AlphaFoldDB" id="A0A0D0PV92"/>
<accession>A0A0D0PV92</accession>
<gene>
    <name evidence="5" type="ORF">TR51_02190</name>
</gene>
<dbReference type="PROSITE" id="PS00083">
    <property type="entry name" value="INTRADIOL_DIOXYGENAS"/>
    <property type="match status" value="1"/>
</dbReference>
<dbReference type="EMBL" id="JXZB01000001">
    <property type="protein sequence ID" value="KIQ66439.1"/>
    <property type="molecule type" value="Genomic_DNA"/>
</dbReference>
<keyword evidence="2 5" id="KW-0223">Dioxygenase</keyword>
<dbReference type="PATRIC" id="fig|2064.6.peg.499"/>
<name>A0A0D0PV92_KITGR</name>
<comment type="caution">
    <text evidence="5">The sequence shown here is derived from an EMBL/GenBank/DDBJ whole genome shotgun (WGS) entry which is preliminary data.</text>
</comment>
<dbReference type="InterPro" id="IPR050770">
    <property type="entry name" value="Intradiol_RC_Dioxygenase"/>
</dbReference>
<evidence type="ECO:0000256" key="2">
    <source>
        <dbReference type="ARBA" id="ARBA00022964"/>
    </source>
</evidence>
<evidence type="ECO:0000313" key="5">
    <source>
        <dbReference type="EMBL" id="KIQ66439.1"/>
    </source>
</evidence>
<feature type="domain" description="Intradiol ring-cleavage dioxygenases" evidence="4">
    <location>
        <begin position="55"/>
        <end position="83"/>
    </location>
</feature>
<evidence type="ECO:0000313" key="6">
    <source>
        <dbReference type="Proteomes" id="UP000032066"/>
    </source>
</evidence>
<evidence type="ECO:0000259" key="4">
    <source>
        <dbReference type="PROSITE" id="PS00083"/>
    </source>
</evidence>
<dbReference type="InterPro" id="IPR000627">
    <property type="entry name" value="Intradiol_dOase_C"/>
</dbReference>
<dbReference type="Proteomes" id="UP000032066">
    <property type="component" value="Unassembled WGS sequence"/>
</dbReference>
<keyword evidence="3" id="KW-0560">Oxidoreductase</keyword>
<dbReference type="InterPro" id="IPR015889">
    <property type="entry name" value="Intradiol_dOase_core"/>
</dbReference>
<comment type="similarity">
    <text evidence="1">Belongs to the intradiol ring-cleavage dioxygenase family.</text>
</comment>
<dbReference type="OrthoDB" id="9800887at2"/>
<dbReference type="GO" id="GO:0016702">
    <property type="term" value="F:oxidoreductase activity, acting on single donors with incorporation of molecular oxygen, incorporation of two atoms of oxygen"/>
    <property type="evidence" value="ECO:0007669"/>
    <property type="project" value="InterPro"/>
</dbReference>
<keyword evidence="6" id="KW-1185">Reference proteome</keyword>
<dbReference type="SUPFAM" id="SSF49482">
    <property type="entry name" value="Aromatic compound dioxygenase"/>
    <property type="match status" value="1"/>
</dbReference>
<evidence type="ECO:0000256" key="1">
    <source>
        <dbReference type="ARBA" id="ARBA00007825"/>
    </source>
</evidence>